<gene>
    <name evidence="1" type="ORF">ACFQ21_11625</name>
</gene>
<dbReference type="Proteomes" id="UP001597112">
    <property type="component" value="Unassembled WGS sequence"/>
</dbReference>
<accession>A0ABW3K3D9</accession>
<evidence type="ECO:0000313" key="1">
    <source>
        <dbReference type="EMBL" id="MFD0999960.1"/>
    </source>
</evidence>
<protein>
    <recommendedName>
        <fullName evidence="3">Alpha/beta hydrolase</fullName>
    </recommendedName>
</protein>
<sequence>MQLILYYPMRLALILLLTSTEVVAQTVGIYLPDKFSRTDRFIFYQHGGVVTILGNNAVNQSVPEWGPYEYLNILDSLSKRGFHVISENRKPDIDDSVYVNRVVSQIDSLLRKNVKAENILVLGASAGWNITLHVSARLQNKSIRYVVMGGCWPDTYKEYQHLTLYGHFLSIIESTDPHGTCGSIFTGRKTLATYKEIKLNTGRSHGFIYKGYREWIDPVVDWR</sequence>
<dbReference type="RefSeq" id="WP_377579139.1">
    <property type="nucleotide sequence ID" value="NZ_JBHTKA010000003.1"/>
</dbReference>
<organism evidence="1 2">
    <name type="scientific">Ohtaekwangia kribbensis</name>
    <dbReference type="NCBI Taxonomy" id="688913"/>
    <lineage>
        <taxon>Bacteria</taxon>
        <taxon>Pseudomonadati</taxon>
        <taxon>Bacteroidota</taxon>
        <taxon>Cytophagia</taxon>
        <taxon>Cytophagales</taxon>
        <taxon>Fulvivirgaceae</taxon>
        <taxon>Ohtaekwangia</taxon>
    </lineage>
</organism>
<dbReference type="InterPro" id="IPR029058">
    <property type="entry name" value="AB_hydrolase_fold"/>
</dbReference>
<dbReference type="SUPFAM" id="SSF53474">
    <property type="entry name" value="alpha/beta-Hydrolases"/>
    <property type="match status" value="1"/>
</dbReference>
<name>A0ABW3K3D9_9BACT</name>
<keyword evidence="2" id="KW-1185">Reference proteome</keyword>
<dbReference type="EMBL" id="JBHTKA010000003">
    <property type="protein sequence ID" value="MFD0999960.1"/>
    <property type="molecule type" value="Genomic_DNA"/>
</dbReference>
<proteinExistence type="predicted"/>
<reference evidence="2" key="1">
    <citation type="journal article" date="2019" name="Int. J. Syst. Evol. Microbiol.">
        <title>The Global Catalogue of Microorganisms (GCM) 10K type strain sequencing project: providing services to taxonomists for standard genome sequencing and annotation.</title>
        <authorList>
            <consortium name="The Broad Institute Genomics Platform"/>
            <consortium name="The Broad Institute Genome Sequencing Center for Infectious Disease"/>
            <person name="Wu L."/>
            <person name="Ma J."/>
        </authorList>
    </citation>
    <scope>NUCLEOTIDE SEQUENCE [LARGE SCALE GENOMIC DNA]</scope>
    <source>
        <strain evidence="2">CCUG 58938</strain>
    </source>
</reference>
<evidence type="ECO:0008006" key="3">
    <source>
        <dbReference type="Google" id="ProtNLM"/>
    </source>
</evidence>
<comment type="caution">
    <text evidence="1">The sequence shown here is derived from an EMBL/GenBank/DDBJ whole genome shotgun (WGS) entry which is preliminary data.</text>
</comment>
<evidence type="ECO:0000313" key="2">
    <source>
        <dbReference type="Proteomes" id="UP001597112"/>
    </source>
</evidence>